<dbReference type="GO" id="GO:0016788">
    <property type="term" value="F:hydrolase activity, acting on ester bonds"/>
    <property type="evidence" value="ECO:0007669"/>
    <property type="project" value="InterPro"/>
</dbReference>
<feature type="signal peptide" evidence="3">
    <location>
        <begin position="1"/>
        <end position="15"/>
    </location>
</feature>
<feature type="compositionally biased region" description="Polar residues" evidence="2">
    <location>
        <begin position="380"/>
        <end position="389"/>
    </location>
</feature>
<dbReference type="PANTHER" id="PTHR31956">
    <property type="entry name" value="NON-SPECIFIC PHOSPHOLIPASE C4-RELATED"/>
    <property type="match status" value="1"/>
</dbReference>
<feature type="region of interest" description="Disordered" evidence="2">
    <location>
        <begin position="345"/>
        <end position="389"/>
    </location>
</feature>
<accession>A0A420IN10</accession>
<protein>
    <submittedName>
        <fullName evidence="4">Acid phosphatase</fullName>
    </submittedName>
</protein>
<proteinExistence type="predicted"/>
<evidence type="ECO:0000256" key="2">
    <source>
        <dbReference type="SAM" id="MobiDB-lite"/>
    </source>
</evidence>
<dbReference type="AlphaFoldDB" id="A0A420IN10"/>
<dbReference type="InterPro" id="IPR017850">
    <property type="entry name" value="Alkaline_phosphatase_core_sf"/>
</dbReference>
<evidence type="ECO:0000256" key="1">
    <source>
        <dbReference type="ARBA" id="ARBA00022801"/>
    </source>
</evidence>
<dbReference type="PANTHER" id="PTHR31956:SF15">
    <property type="entry name" value="ACID PHOSPHATASE PHOA"/>
    <property type="match status" value="1"/>
</dbReference>
<gene>
    <name evidence="4" type="ORF">GcC1_075025</name>
</gene>
<feature type="chain" id="PRO_5019372238" evidence="3">
    <location>
        <begin position="16"/>
        <end position="389"/>
    </location>
</feature>
<dbReference type="FunFam" id="3.40.720.10:FF:000064">
    <property type="entry name" value="Probable acid phosphatase Pho610"/>
    <property type="match status" value="1"/>
</dbReference>
<keyword evidence="1" id="KW-0378">Hydrolase</keyword>
<comment type="caution">
    <text evidence="4">The sequence shown here is derived from an EMBL/GenBank/DDBJ whole genome shotgun (WGS) entry which is preliminary data.</text>
</comment>
<dbReference type="Gene3D" id="3.40.720.10">
    <property type="entry name" value="Alkaline Phosphatase, subunit A"/>
    <property type="match status" value="1"/>
</dbReference>
<dbReference type="InterPro" id="IPR007312">
    <property type="entry name" value="Phosphoesterase"/>
</dbReference>
<name>A0A420IN10_9PEZI</name>
<sequence length="389" mass="43513">MLFLLLFAFTPIASRILVPGKVFDRFVTIWLENEDFKISSRNPQIKELASQGISLTQYYGLTHPSQPNYIASIGGDYFGLNHDDTIRIPKNVSTVVDLLDTKNIDWKGYFEDIPGPGFMGPQSSRQNGNQLDYVRKHNPFVSYDSINHNGSRLARVQSFRDFDRDLEKKNLPQYIHISPNMLHDGHDSSTEFGINWTVSFLKPLLSNSYFMNRTLILLTYDESRTTQIPNHITSLLLGGAVSKDLQGTTDDTLYTHYSILSTLENNWDLPCLGRYDMGANVFSLVASQTKYINKTPTDKSLVNNSLSYPGYLNRDLPKFLPIPPPNLYLTGAGGKGVEENIKRVWKSTSNSETPYDGSGTLYDGGNGKSSAGQPVYRPPASNSGLKEAT</sequence>
<keyword evidence="3" id="KW-0732">Signal</keyword>
<dbReference type="OrthoDB" id="5135119at2759"/>
<dbReference type="Pfam" id="PF04185">
    <property type="entry name" value="Phosphoesterase"/>
    <property type="match status" value="1"/>
</dbReference>
<dbReference type="EMBL" id="MCBR01007543">
    <property type="protein sequence ID" value="RKF75946.1"/>
    <property type="molecule type" value="Genomic_DNA"/>
</dbReference>
<organism evidence="4 5">
    <name type="scientific">Golovinomyces cichoracearum</name>
    <dbReference type="NCBI Taxonomy" id="62708"/>
    <lineage>
        <taxon>Eukaryota</taxon>
        <taxon>Fungi</taxon>
        <taxon>Dikarya</taxon>
        <taxon>Ascomycota</taxon>
        <taxon>Pezizomycotina</taxon>
        <taxon>Leotiomycetes</taxon>
        <taxon>Erysiphales</taxon>
        <taxon>Erysiphaceae</taxon>
        <taxon>Golovinomyces</taxon>
    </lineage>
</organism>
<dbReference type="GO" id="GO:0009395">
    <property type="term" value="P:phospholipid catabolic process"/>
    <property type="evidence" value="ECO:0007669"/>
    <property type="project" value="TreeGrafter"/>
</dbReference>
<evidence type="ECO:0000313" key="5">
    <source>
        <dbReference type="Proteomes" id="UP000285405"/>
    </source>
</evidence>
<evidence type="ECO:0000256" key="3">
    <source>
        <dbReference type="SAM" id="SignalP"/>
    </source>
</evidence>
<dbReference type="Proteomes" id="UP000285405">
    <property type="component" value="Unassembled WGS sequence"/>
</dbReference>
<evidence type="ECO:0000313" key="4">
    <source>
        <dbReference type="EMBL" id="RKF75946.1"/>
    </source>
</evidence>
<reference evidence="4 5" key="1">
    <citation type="journal article" date="2018" name="BMC Genomics">
        <title>Comparative genome analyses reveal sequence features reflecting distinct modes of host-adaptation between dicot and monocot powdery mildew.</title>
        <authorList>
            <person name="Wu Y."/>
            <person name="Ma X."/>
            <person name="Pan Z."/>
            <person name="Kale S.D."/>
            <person name="Song Y."/>
            <person name="King H."/>
            <person name="Zhang Q."/>
            <person name="Presley C."/>
            <person name="Deng X."/>
            <person name="Wei C.I."/>
            <person name="Xiao S."/>
        </authorList>
    </citation>
    <scope>NUCLEOTIDE SEQUENCE [LARGE SCALE GENOMIC DNA]</scope>
    <source>
        <strain evidence="4">UCSC1</strain>
    </source>
</reference>